<dbReference type="Pfam" id="PF12796">
    <property type="entry name" value="Ank_2"/>
    <property type="match status" value="3"/>
</dbReference>
<protein>
    <submittedName>
        <fullName evidence="2">Uncharacterized protein</fullName>
    </submittedName>
</protein>
<feature type="repeat" description="ANK" evidence="1">
    <location>
        <begin position="71"/>
        <end position="103"/>
    </location>
</feature>
<feature type="repeat" description="ANK" evidence="1">
    <location>
        <begin position="182"/>
        <end position="214"/>
    </location>
</feature>
<dbReference type="PROSITE" id="PS50088">
    <property type="entry name" value="ANK_REPEAT"/>
    <property type="match status" value="3"/>
</dbReference>
<sequence>MDLSRAALQAAADGNLRLLKKAAKQVDLPGVKDAGGQNLLHVASAKGRLDICRFLIEDTSPGLDVNSRSPKGHTPVLLAATEGHLPVLSYLLDRGGDPATPGASRRCMKQRFMVSFSFIDLSSSSSSARHCDNVRLLLSKGVPLEPLANMWTPLHFAVSKGQHQALSILLDHGADPNRSNHNLCSPLMAACASRNMEIIKLLVQAGADVNFTTPYGQTPLMDTISLCLPDIAELKELGADPNYPGKEALDDSLANIVTFLLEAGADPNVPNEHGKIPIMLAAAWGPRKLVEILFSWTKPIPSLPDWNVDAIIRTMKLKAKNEISVELEEYQRSWKSKGKEAFGKGDYLAATYFYGLRNEIVQGY</sequence>
<dbReference type="OrthoDB" id="20872at2759"/>
<gene>
    <name evidence="2" type="ORF">EJB05_29871</name>
</gene>
<keyword evidence="1" id="KW-0040">ANK repeat</keyword>
<keyword evidence="3" id="KW-1185">Reference proteome</keyword>
<organism evidence="2 3">
    <name type="scientific">Eragrostis curvula</name>
    <name type="common">weeping love grass</name>
    <dbReference type="NCBI Taxonomy" id="38414"/>
    <lineage>
        <taxon>Eukaryota</taxon>
        <taxon>Viridiplantae</taxon>
        <taxon>Streptophyta</taxon>
        <taxon>Embryophyta</taxon>
        <taxon>Tracheophyta</taxon>
        <taxon>Spermatophyta</taxon>
        <taxon>Magnoliopsida</taxon>
        <taxon>Liliopsida</taxon>
        <taxon>Poales</taxon>
        <taxon>Poaceae</taxon>
        <taxon>PACMAD clade</taxon>
        <taxon>Chloridoideae</taxon>
        <taxon>Eragrostideae</taxon>
        <taxon>Eragrostidinae</taxon>
        <taxon>Eragrostis</taxon>
    </lineage>
</organism>
<dbReference type="Proteomes" id="UP000324897">
    <property type="component" value="Chromosome 2"/>
</dbReference>
<proteinExistence type="predicted"/>
<dbReference type="AlphaFoldDB" id="A0A5J9UVC5"/>
<evidence type="ECO:0000313" key="3">
    <source>
        <dbReference type="Proteomes" id="UP000324897"/>
    </source>
</evidence>
<dbReference type="SUPFAM" id="SSF48403">
    <property type="entry name" value="Ankyrin repeat"/>
    <property type="match status" value="1"/>
</dbReference>
<reference evidence="2 3" key="1">
    <citation type="journal article" date="2019" name="Sci. Rep.">
        <title>A high-quality genome of Eragrostis curvula grass provides insights into Poaceae evolution and supports new strategies to enhance forage quality.</title>
        <authorList>
            <person name="Carballo J."/>
            <person name="Santos B.A.C.M."/>
            <person name="Zappacosta D."/>
            <person name="Garbus I."/>
            <person name="Selva J.P."/>
            <person name="Gallo C.A."/>
            <person name="Diaz A."/>
            <person name="Albertini E."/>
            <person name="Caccamo M."/>
            <person name="Echenique V."/>
        </authorList>
    </citation>
    <scope>NUCLEOTIDE SEQUENCE [LARGE SCALE GENOMIC DNA]</scope>
    <source>
        <strain evidence="3">cv. Victoria</strain>
        <tissue evidence="2">Leaf</tissue>
    </source>
</reference>
<dbReference type="PRINTS" id="PR01415">
    <property type="entry name" value="ANKYRIN"/>
</dbReference>
<dbReference type="Gene3D" id="1.25.40.20">
    <property type="entry name" value="Ankyrin repeat-containing domain"/>
    <property type="match status" value="2"/>
</dbReference>
<comment type="caution">
    <text evidence="2">The sequence shown here is derived from an EMBL/GenBank/DDBJ whole genome shotgun (WGS) entry which is preliminary data.</text>
</comment>
<dbReference type="PROSITE" id="PS50297">
    <property type="entry name" value="ANK_REP_REGION"/>
    <property type="match status" value="3"/>
</dbReference>
<evidence type="ECO:0000256" key="1">
    <source>
        <dbReference type="PROSITE-ProRule" id="PRU00023"/>
    </source>
</evidence>
<dbReference type="PANTHER" id="PTHR46224:SF57">
    <property type="entry name" value="ANKYRIN-LIKE PROTEIN"/>
    <property type="match status" value="1"/>
</dbReference>
<name>A0A5J9UVC5_9POAL</name>
<feature type="repeat" description="ANK" evidence="1">
    <location>
        <begin position="149"/>
        <end position="181"/>
    </location>
</feature>
<evidence type="ECO:0000313" key="2">
    <source>
        <dbReference type="EMBL" id="TVU27271.1"/>
    </source>
</evidence>
<dbReference type="PANTHER" id="PTHR46224">
    <property type="entry name" value="ANKYRIN REPEAT FAMILY PROTEIN"/>
    <property type="match status" value="1"/>
</dbReference>
<dbReference type="InterPro" id="IPR002110">
    <property type="entry name" value="Ankyrin_rpt"/>
</dbReference>
<accession>A0A5J9UVC5</accession>
<dbReference type="SMART" id="SM00248">
    <property type="entry name" value="ANK"/>
    <property type="match status" value="6"/>
</dbReference>
<dbReference type="EMBL" id="RWGY01000013">
    <property type="protein sequence ID" value="TVU27271.1"/>
    <property type="molecule type" value="Genomic_DNA"/>
</dbReference>
<dbReference type="InterPro" id="IPR036770">
    <property type="entry name" value="Ankyrin_rpt-contain_sf"/>
</dbReference>
<dbReference type="InterPro" id="IPR051616">
    <property type="entry name" value="Cul2-RING_E3_ligase_SR"/>
</dbReference>
<dbReference type="Gramene" id="TVU27271">
    <property type="protein sequence ID" value="TVU27271"/>
    <property type="gene ID" value="EJB05_29871"/>
</dbReference>